<feature type="transmembrane region" description="Helical" evidence="10">
    <location>
        <begin position="239"/>
        <end position="258"/>
    </location>
</feature>
<dbReference type="PANTHER" id="PTHR12468">
    <property type="entry name" value="GPI MANNOSYLTRANSFERASE 2"/>
    <property type="match status" value="1"/>
</dbReference>
<feature type="transmembrane region" description="Helical" evidence="10">
    <location>
        <begin position="328"/>
        <end position="346"/>
    </location>
</feature>
<keyword evidence="6 10" id="KW-0812">Transmembrane</keyword>
<feature type="transmembrane region" description="Helical" evidence="10">
    <location>
        <begin position="352"/>
        <end position="369"/>
    </location>
</feature>
<protein>
    <submittedName>
        <fullName evidence="11">Membrane protein</fullName>
    </submittedName>
</protein>
<feature type="transmembrane region" description="Helical" evidence="10">
    <location>
        <begin position="303"/>
        <end position="321"/>
    </location>
</feature>
<evidence type="ECO:0000256" key="7">
    <source>
        <dbReference type="ARBA" id="ARBA00022824"/>
    </source>
</evidence>
<evidence type="ECO:0000256" key="2">
    <source>
        <dbReference type="ARBA" id="ARBA00004687"/>
    </source>
</evidence>
<comment type="subcellular location">
    <subcellularLocation>
        <location evidence="1">Endoplasmic reticulum membrane</location>
        <topology evidence="1">Multi-pass membrane protein</topology>
    </subcellularLocation>
</comment>
<comment type="caution">
    <text evidence="11">The sequence shown here is derived from an EMBL/GenBank/DDBJ whole genome shotgun (WGS) entry which is preliminary data.</text>
</comment>
<sequence length="402" mass="42883">MAAATMLGVSETGQNPAAAAAAQERGWFVAARGRGAVRFSGREWAAALVVVAVGTFVRVLVLGVLARANGESLAGLLGKWDARYYTEIARVGYFHADIPTDGPVYENSLAMFPGYPLVIRAFSFLGLPEAQVGMTLNFFFTVVLAAGVMALAARMGAGFAARIAAAVAVTSAPMSIVFTMPYTEALFGALLIWALVALSDKNWFLAAVLIFGLSFVRLTAIDAVLCFAVMVAFNAPRQWKAWAGVVSSALPLVAYLAWSSHYLGEVGGYFGMQNKHWHSAFDFGAATVAWVASVLGTSDNAGYLLSAVVIVGAPVLVVLAWRRLPAPAWVFSAALVANILLSDGIMHSRPRLLLPAAVLFIPWVLWLCARVRPPVAWGLLACWVLAGAWFSAHMLAVFEWAI</sequence>
<keyword evidence="7" id="KW-0256">Endoplasmic reticulum</keyword>
<dbReference type="GO" id="GO:0006506">
    <property type="term" value="P:GPI anchor biosynthetic process"/>
    <property type="evidence" value="ECO:0007669"/>
    <property type="project" value="UniProtKB-KW"/>
</dbReference>
<feature type="transmembrane region" description="Helical" evidence="10">
    <location>
        <begin position="132"/>
        <end position="152"/>
    </location>
</feature>
<dbReference type="AlphaFoldDB" id="A0AB73BAJ6"/>
<accession>A0AB73BAJ6</accession>
<evidence type="ECO:0000256" key="10">
    <source>
        <dbReference type="SAM" id="Phobius"/>
    </source>
</evidence>
<evidence type="ECO:0000256" key="9">
    <source>
        <dbReference type="ARBA" id="ARBA00023136"/>
    </source>
</evidence>
<dbReference type="GO" id="GO:0004376">
    <property type="term" value="F:GPI mannosyltransferase activity"/>
    <property type="evidence" value="ECO:0007669"/>
    <property type="project" value="InterPro"/>
</dbReference>
<organism evidence="11 12">
    <name type="scientific">Corynebacterium flavescens</name>
    <dbReference type="NCBI Taxonomy" id="28028"/>
    <lineage>
        <taxon>Bacteria</taxon>
        <taxon>Bacillati</taxon>
        <taxon>Actinomycetota</taxon>
        <taxon>Actinomycetes</taxon>
        <taxon>Mycobacteriales</taxon>
        <taxon>Corynebacteriaceae</taxon>
        <taxon>Corynebacterium</taxon>
    </lineage>
</organism>
<gene>
    <name evidence="11" type="ORF">CFL01nite_21650</name>
</gene>
<keyword evidence="4" id="KW-0328">Glycosyltransferase</keyword>
<proteinExistence type="predicted"/>
<evidence type="ECO:0000256" key="8">
    <source>
        <dbReference type="ARBA" id="ARBA00022989"/>
    </source>
</evidence>
<reference evidence="11 12" key="1">
    <citation type="submission" date="2019-06" db="EMBL/GenBank/DDBJ databases">
        <title>Whole genome shotgun sequence of Corynebacterium flavescens NBRC 14136.</title>
        <authorList>
            <person name="Hosoyama A."/>
            <person name="Uohara A."/>
            <person name="Ohji S."/>
            <person name="Ichikawa N."/>
        </authorList>
    </citation>
    <scope>NUCLEOTIDE SEQUENCE [LARGE SCALE GENOMIC DNA]</scope>
    <source>
        <strain evidence="11 12">NBRC 14136</strain>
    </source>
</reference>
<evidence type="ECO:0000256" key="6">
    <source>
        <dbReference type="ARBA" id="ARBA00022692"/>
    </source>
</evidence>
<evidence type="ECO:0000313" key="11">
    <source>
        <dbReference type="EMBL" id="GEB98670.1"/>
    </source>
</evidence>
<dbReference type="InterPro" id="IPR007315">
    <property type="entry name" value="PIG-V/Gpi18"/>
</dbReference>
<name>A0AB73BAJ6_CORFL</name>
<dbReference type="Proteomes" id="UP000315353">
    <property type="component" value="Unassembled WGS sequence"/>
</dbReference>
<dbReference type="EMBL" id="BJNB01000045">
    <property type="protein sequence ID" value="GEB98670.1"/>
    <property type="molecule type" value="Genomic_DNA"/>
</dbReference>
<dbReference type="GO" id="GO:0031501">
    <property type="term" value="C:mannosyltransferase complex"/>
    <property type="evidence" value="ECO:0007669"/>
    <property type="project" value="TreeGrafter"/>
</dbReference>
<evidence type="ECO:0000313" key="12">
    <source>
        <dbReference type="Proteomes" id="UP000315353"/>
    </source>
</evidence>
<keyword evidence="5" id="KW-0808">Transferase</keyword>
<feature type="transmembrane region" description="Helical" evidence="10">
    <location>
        <begin position="376"/>
        <end position="398"/>
    </location>
</feature>
<keyword evidence="9 10" id="KW-0472">Membrane</keyword>
<feature type="transmembrane region" description="Helical" evidence="10">
    <location>
        <begin position="182"/>
        <end position="198"/>
    </location>
</feature>
<evidence type="ECO:0000256" key="4">
    <source>
        <dbReference type="ARBA" id="ARBA00022676"/>
    </source>
</evidence>
<dbReference type="GO" id="GO:0016020">
    <property type="term" value="C:membrane"/>
    <property type="evidence" value="ECO:0007669"/>
    <property type="project" value="GOC"/>
</dbReference>
<dbReference type="GO" id="GO:0000009">
    <property type="term" value="F:alpha-1,6-mannosyltransferase activity"/>
    <property type="evidence" value="ECO:0007669"/>
    <property type="project" value="InterPro"/>
</dbReference>
<feature type="transmembrane region" description="Helical" evidence="10">
    <location>
        <begin position="205"/>
        <end position="233"/>
    </location>
</feature>
<keyword evidence="8 10" id="KW-1133">Transmembrane helix</keyword>
<comment type="pathway">
    <text evidence="2">Glycolipid biosynthesis; glycosylphosphatidylinositol-anchor biosynthesis.</text>
</comment>
<feature type="transmembrane region" description="Helical" evidence="10">
    <location>
        <begin position="44"/>
        <end position="66"/>
    </location>
</feature>
<evidence type="ECO:0000256" key="1">
    <source>
        <dbReference type="ARBA" id="ARBA00004477"/>
    </source>
</evidence>
<dbReference type="PANTHER" id="PTHR12468:SF2">
    <property type="entry name" value="GPI MANNOSYLTRANSFERASE 2"/>
    <property type="match status" value="1"/>
</dbReference>
<keyword evidence="3" id="KW-0337">GPI-anchor biosynthesis</keyword>
<evidence type="ECO:0000256" key="3">
    <source>
        <dbReference type="ARBA" id="ARBA00022502"/>
    </source>
</evidence>
<evidence type="ECO:0000256" key="5">
    <source>
        <dbReference type="ARBA" id="ARBA00022679"/>
    </source>
</evidence>